<keyword evidence="2" id="KW-1185">Reference proteome</keyword>
<proteinExistence type="predicted"/>
<sequence>MSGVQAIQTRHLAYHPDAFGSAASNVRPVVNSTLCLGLLPRTNADGLYEINPETSKGKRDEAGVESCIIPKAGKVKRTDAGSECVILPEPPKVKRDEAPESCVIYKDGEVKRGSACINDK</sequence>
<evidence type="ECO:0000313" key="1">
    <source>
        <dbReference type="EMBL" id="MDI1487122.1"/>
    </source>
</evidence>
<protein>
    <submittedName>
        <fullName evidence="1">Uncharacterized protein</fullName>
    </submittedName>
</protein>
<organism evidence="1 2">
    <name type="scientific">Ramalina farinacea</name>
    <dbReference type="NCBI Taxonomy" id="258253"/>
    <lineage>
        <taxon>Eukaryota</taxon>
        <taxon>Fungi</taxon>
        <taxon>Dikarya</taxon>
        <taxon>Ascomycota</taxon>
        <taxon>Pezizomycotina</taxon>
        <taxon>Lecanoromycetes</taxon>
        <taxon>OSLEUM clade</taxon>
        <taxon>Lecanoromycetidae</taxon>
        <taxon>Lecanorales</taxon>
        <taxon>Lecanorineae</taxon>
        <taxon>Ramalinaceae</taxon>
        <taxon>Ramalina</taxon>
    </lineage>
</organism>
<reference evidence="1" key="1">
    <citation type="journal article" date="2023" name="Genome Biol. Evol.">
        <title>First Whole Genome Sequence and Flow Cytometry Genome Size Data for the Lichen-Forming Fungus Ramalina farinacea (Ascomycota).</title>
        <authorList>
            <person name="Llewellyn T."/>
            <person name="Mian S."/>
            <person name="Hill R."/>
            <person name="Leitch I.J."/>
            <person name="Gaya E."/>
        </authorList>
    </citation>
    <scope>NUCLEOTIDE SEQUENCE</scope>
    <source>
        <strain evidence="1">LIQ254RAFAR</strain>
    </source>
</reference>
<comment type="caution">
    <text evidence="1">The sequence shown here is derived from an EMBL/GenBank/DDBJ whole genome shotgun (WGS) entry which is preliminary data.</text>
</comment>
<evidence type="ECO:0000313" key="2">
    <source>
        <dbReference type="Proteomes" id="UP001161017"/>
    </source>
</evidence>
<dbReference type="AlphaFoldDB" id="A0AA43QIH3"/>
<dbReference type="Proteomes" id="UP001161017">
    <property type="component" value="Unassembled WGS sequence"/>
</dbReference>
<name>A0AA43QIH3_9LECA</name>
<gene>
    <name evidence="1" type="ORF">OHK93_006390</name>
</gene>
<accession>A0AA43QIH3</accession>
<dbReference type="EMBL" id="JAPUFD010000005">
    <property type="protein sequence ID" value="MDI1487122.1"/>
    <property type="molecule type" value="Genomic_DNA"/>
</dbReference>